<gene>
    <name evidence="3" type="ORF">BSTOLATCC_MIC31589</name>
</gene>
<proteinExistence type="predicted"/>
<evidence type="ECO:0000256" key="1">
    <source>
        <dbReference type="SAM" id="Coils"/>
    </source>
</evidence>
<comment type="caution">
    <text evidence="3">The sequence shown here is derived from an EMBL/GenBank/DDBJ whole genome shotgun (WGS) entry which is preliminary data.</text>
</comment>
<protein>
    <submittedName>
        <fullName evidence="3">Uncharacterized protein</fullName>
    </submittedName>
</protein>
<feature type="coiled-coil region" evidence="1">
    <location>
        <begin position="199"/>
        <end position="278"/>
    </location>
</feature>
<dbReference type="AlphaFoldDB" id="A0AAU9JBF4"/>
<keyword evidence="1" id="KW-0175">Coiled coil</keyword>
<feature type="compositionally biased region" description="Basic residues" evidence="2">
    <location>
        <begin position="299"/>
        <end position="313"/>
    </location>
</feature>
<feature type="region of interest" description="Disordered" evidence="2">
    <location>
        <begin position="92"/>
        <end position="168"/>
    </location>
</feature>
<evidence type="ECO:0000256" key="2">
    <source>
        <dbReference type="SAM" id="MobiDB-lite"/>
    </source>
</evidence>
<evidence type="ECO:0000313" key="3">
    <source>
        <dbReference type="EMBL" id="CAG9322456.1"/>
    </source>
</evidence>
<evidence type="ECO:0000313" key="4">
    <source>
        <dbReference type="Proteomes" id="UP001162131"/>
    </source>
</evidence>
<dbReference type="EMBL" id="CAJZBQ010000032">
    <property type="protein sequence ID" value="CAG9322456.1"/>
    <property type="molecule type" value="Genomic_DNA"/>
</dbReference>
<feature type="region of interest" description="Disordered" evidence="2">
    <location>
        <begin position="286"/>
        <end position="313"/>
    </location>
</feature>
<reference evidence="3" key="1">
    <citation type="submission" date="2021-09" db="EMBL/GenBank/DDBJ databases">
        <authorList>
            <consortium name="AG Swart"/>
            <person name="Singh M."/>
            <person name="Singh A."/>
            <person name="Seah K."/>
            <person name="Emmerich C."/>
        </authorList>
    </citation>
    <scope>NUCLEOTIDE SEQUENCE</scope>
    <source>
        <strain evidence="3">ATCC30299</strain>
    </source>
</reference>
<feature type="region of interest" description="Disordered" evidence="2">
    <location>
        <begin position="32"/>
        <end position="53"/>
    </location>
</feature>
<sequence length="313" mass="35509">MSIELSPNEEKRLHSILDRGIEALRDSGEFSHSQIMTSKSQSQLESSFKGSAGTLSTNALQDSSKVSNINSELLALQGKFAELEAKLARRTPSPIENIKTTKKISNPTKSSLKSTKKTPRRPLNRYNSNSPNLSRNSSKKSPLNSKKSSRKSSASSIKRSSSNSRVYQSIENSEREIYKLERSMTPLSRAQSININRNIDKIRQQLDEERKIGEKLTRENDNLKRELGKRDELRKKIAKLQDDYNELAISFERSEAVRKKQKDLIEKLKAELRILQEDPGAIRELPRAADQYIRPPSAKIKKKSGKKGKSYKP</sequence>
<name>A0AAU9JBF4_9CILI</name>
<keyword evidence="4" id="KW-1185">Reference proteome</keyword>
<feature type="compositionally biased region" description="Basic residues" evidence="2">
    <location>
        <begin position="114"/>
        <end position="123"/>
    </location>
</feature>
<dbReference type="Proteomes" id="UP001162131">
    <property type="component" value="Unassembled WGS sequence"/>
</dbReference>
<feature type="compositionally biased region" description="Low complexity" evidence="2">
    <location>
        <begin position="124"/>
        <end position="165"/>
    </location>
</feature>
<organism evidence="3 4">
    <name type="scientific">Blepharisma stoltei</name>
    <dbReference type="NCBI Taxonomy" id="1481888"/>
    <lineage>
        <taxon>Eukaryota</taxon>
        <taxon>Sar</taxon>
        <taxon>Alveolata</taxon>
        <taxon>Ciliophora</taxon>
        <taxon>Postciliodesmatophora</taxon>
        <taxon>Heterotrichea</taxon>
        <taxon>Heterotrichida</taxon>
        <taxon>Blepharismidae</taxon>
        <taxon>Blepharisma</taxon>
    </lineage>
</organism>
<accession>A0AAU9JBF4</accession>